<proteinExistence type="predicted"/>
<gene>
    <name evidence="1" type="ORF">FBU59_004104</name>
</gene>
<evidence type="ECO:0000313" key="2">
    <source>
        <dbReference type="Proteomes" id="UP001150603"/>
    </source>
</evidence>
<evidence type="ECO:0000313" key="1">
    <source>
        <dbReference type="EMBL" id="KAJ1939486.1"/>
    </source>
</evidence>
<protein>
    <submittedName>
        <fullName evidence="1">Uncharacterized protein</fullName>
    </submittedName>
</protein>
<accession>A0ACC1J6M3</accession>
<name>A0ACC1J6M3_9FUNG</name>
<feature type="non-terminal residue" evidence="1">
    <location>
        <position position="148"/>
    </location>
</feature>
<keyword evidence="2" id="KW-1185">Reference proteome</keyword>
<dbReference type="EMBL" id="JANBPW010002829">
    <property type="protein sequence ID" value="KAJ1939486.1"/>
    <property type="molecule type" value="Genomic_DNA"/>
</dbReference>
<dbReference type="Proteomes" id="UP001150603">
    <property type="component" value="Unassembled WGS sequence"/>
</dbReference>
<reference evidence="1" key="1">
    <citation type="submission" date="2022-07" db="EMBL/GenBank/DDBJ databases">
        <title>Phylogenomic reconstructions and comparative analyses of Kickxellomycotina fungi.</title>
        <authorList>
            <person name="Reynolds N.K."/>
            <person name="Stajich J.E."/>
            <person name="Barry K."/>
            <person name="Grigoriev I.V."/>
            <person name="Crous P."/>
            <person name="Smith M.E."/>
        </authorList>
    </citation>
    <scope>NUCLEOTIDE SEQUENCE</scope>
    <source>
        <strain evidence="1">NRRL 5244</strain>
    </source>
</reference>
<comment type="caution">
    <text evidence="1">The sequence shown here is derived from an EMBL/GenBank/DDBJ whole genome shotgun (WGS) entry which is preliminary data.</text>
</comment>
<organism evidence="1 2">
    <name type="scientific">Linderina macrospora</name>
    <dbReference type="NCBI Taxonomy" id="4868"/>
    <lineage>
        <taxon>Eukaryota</taxon>
        <taxon>Fungi</taxon>
        <taxon>Fungi incertae sedis</taxon>
        <taxon>Zoopagomycota</taxon>
        <taxon>Kickxellomycotina</taxon>
        <taxon>Kickxellomycetes</taxon>
        <taxon>Kickxellales</taxon>
        <taxon>Kickxellaceae</taxon>
        <taxon>Linderina</taxon>
    </lineage>
</organism>
<sequence length="148" mass="17060">MAEKKKARKRKAVLLPEHRPYQLKATIHIIRSADTIVDLWVWARDQPVLWTHGSFGKGILSRSEATWTKRYLQQTQQGEDKREYLEEITRKRRQERNPTAEQTYVEMGELDIGEGEAEAMEPVQLSPCETLFLVETGYLTVSDADGKG</sequence>